<comment type="caution">
    <text evidence="2">The sequence shown here is derived from an EMBL/GenBank/DDBJ whole genome shotgun (WGS) entry which is preliminary data.</text>
</comment>
<reference evidence="2" key="1">
    <citation type="submission" date="2022-07" db="EMBL/GenBank/DDBJ databases">
        <title>Phylogenomic reconstructions and comparative analyses of Kickxellomycotina fungi.</title>
        <authorList>
            <person name="Reynolds N.K."/>
            <person name="Stajich J.E."/>
            <person name="Barry K."/>
            <person name="Grigoriev I.V."/>
            <person name="Crous P."/>
            <person name="Smith M.E."/>
        </authorList>
    </citation>
    <scope>NUCLEOTIDE SEQUENCE</scope>
    <source>
        <strain evidence="2">RSA 861</strain>
    </source>
</reference>
<gene>
    <name evidence="2" type="ORF">IWQ60_000730</name>
</gene>
<name>A0A9W8AFG7_9FUNG</name>
<feature type="compositionally biased region" description="Pro residues" evidence="1">
    <location>
        <begin position="238"/>
        <end position="247"/>
    </location>
</feature>
<feature type="compositionally biased region" description="Basic and acidic residues" evidence="1">
    <location>
        <begin position="155"/>
        <end position="164"/>
    </location>
</feature>
<feature type="compositionally biased region" description="Polar residues" evidence="1">
    <location>
        <begin position="284"/>
        <end position="294"/>
    </location>
</feature>
<evidence type="ECO:0000313" key="2">
    <source>
        <dbReference type="EMBL" id="KAJ1929926.1"/>
    </source>
</evidence>
<feature type="region of interest" description="Disordered" evidence="1">
    <location>
        <begin position="80"/>
        <end position="305"/>
    </location>
</feature>
<evidence type="ECO:0000256" key="1">
    <source>
        <dbReference type="SAM" id="MobiDB-lite"/>
    </source>
</evidence>
<feature type="compositionally biased region" description="Pro residues" evidence="1">
    <location>
        <begin position="296"/>
        <end position="305"/>
    </location>
</feature>
<sequence length="305" mass="33519">MKASAIFAASLGIMQAKGDIYDDFRDLVDPYNVYPYKSYPTTFNLVEFIESDDLTPHDFSQHDLIRPLVLPRIRLAHTRADRPGAIPRTPQGLKRLGNSPARRPSTMNSPGSPPTLKAWAASPGYQARSPSPAIKSKAKAKAQKLPKFHGGTPDLKFERQDHRRPPLRRLHPLSPAKKGNRSKHPQRPAQKSPAGATRTKRPQQGSPSRHRRPARKTPPSPSPKNRGPDYPRYLGSPIPIPGMPKPQPLSTMKKMAASLPQTRPNPQWLKPAPSPNFVAAPANQPGTATTNNKPNVVPPMTTPAV</sequence>
<dbReference type="EMBL" id="JANBPT010000020">
    <property type="protein sequence ID" value="KAJ1929926.1"/>
    <property type="molecule type" value="Genomic_DNA"/>
</dbReference>
<dbReference type="AlphaFoldDB" id="A0A9W8AFG7"/>
<keyword evidence="3" id="KW-1185">Reference proteome</keyword>
<feature type="compositionally biased region" description="Basic residues" evidence="1">
    <location>
        <begin position="136"/>
        <end position="147"/>
    </location>
</feature>
<accession>A0A9W8AFG7</accession>
<evidence type="ECO:0000313" key="3">
    <source>
        <dbReference type="Proteomes" id="UP001150569"/>
    </source>
</evidence>
<dbReference type="Proteomes" id="UP001150569">
    <property type="component" value="Unassembled WGS sequence"/>
</dbReference>
<proteinExistence type="predicted"/>
<organism evidence="2 3">
    <name type="scientific">Tieghemiomyces parasiticus</name>
    <dbReference type="NCBI Taxonomy" id="78921"/>
    <lineage>
        <taxon>Eukaryota</taxon>
        <taxon>Fungi</taxon>
        <taxon>Fungi incertae sedis</taxon>
        <taxon>Zoopagomycota</taxon>
        <taxon>Kickxellomycotina</taxon>
        <taxon>Dimargaritomycetes</taxon>
        <taxon>Dimargaritales</taxon>
        <taxon>Dimargaritaceae</taxon>
        <taxon>Tieghemiomyces</taxon>
    </lineage>
</organism>
<protein>
    <submittedName>
        <fullName evidence="2">Uncharacterized protein</fullName>
    </submittedName>
</protein>